<dbReference type="RefSeq" id="WP_114396825.1">
    <property type="nucleotide sequence ID" value="NZ_QEIM01000019.1"/>
</dbReference>
<accession>A0A368TAB6</accession>
<dbReference type="Proteomes" id="UP000253318">
    <property type="component" value="Unassembled WGS sequence"/>
</dbReference>
<gene>
    <name evidence="3" type="ORF">DEF24_03175</name>
</gene>
<dbReference type="OrthoDB" id="157302at2"/>
<dbReference type="Gene3D" id="2.30.110.10">
    <property type="entry name" value="Electron Transport, Fmn-binding Protein, Chain A"/>
    <property type="match status" value="1"/>
</dbReference>
<evidence type="ECO:0000313" key="3">
    <source>
        <dbReference type="EMBL" id="RCV61843.1"/>
    </source>
</evidence>
<proteinExistence type="predicted"/>
<dbReference type="SUPFAM" id="SSF50475">
    <property type="entry name" value="FMN-binding split barrel"/>
    <property type="match status" value="1"/>
</dbReference>
<dbReference type="EMBL" id="QEIN01000014">
    <property type="protein sequence ID" value="RCV61843.1"/>
    <property type="molecule type" value="Genomic_DNA"/>
</dbReference>
<comment type="caution">
    <text evidence="3">The sequence shown here is derived from an EMBL/GenBank/DDBJ whole genome shotgun (WGS) entry which is preliminary data.</text>
</comment>
<evidence type="ECO:0000256" key="1">
    <source>
        <dbReference type="ARBA" id="ARBA00023002"/>
    </source>
</evidence>
<dbReference type="NCBIfam" id="TIGR03666">
    <property type="entry name" value="Rv2061_F420"/>
    <property type="match status" value="1"/>
</dbReference>
<dbReference type="InterPro" id="IPR052019">
    <property type="entry name" value="F420H2_bilvrd_red/Heme_oxyg"/>
</dbReference>
<evidence type="ECO:0000259" key="2">
    <source>
        <dbReference type="Pfam" id="PF01243"/>
    </source>
</evidence>
<dbReference type="Pfam" id="PF01243">
    <property type="entry name" value="PNPOx_N"/>
    <property type="match status" value="1"/>
</dbReference>
<organism evidence="3 4">
    <name type="scientific">Marinitenerispora sediminis</name>
    <dbReference type="NCBI Taxonomy" id="1931232"/>
    <lineage>
        <taxon>Bacteria</taxon>
        <taxon>Bacillati</taxon>
        <taxon>Actinomycetota</taxon>
        <taxon>Actinomycetes</taxon>
        <taxon>Streptosporangiales</taxon>
        <taxon>Nocardiopsidaceae</taxon>
        <taxon>Marinitenerispora</taxon>
    </lineage>
</organism>
<dbReference type="GO" id="GO:0070967">
    <property type="term" value="F:coenzyme F420 binding"/>
    <property type="evidence" value="ECO:0007669"/>
    <property type="project" value="TreeGrafter"/>
</dbReference>
<dbReference type="GO" id="GO:0016627">
    <property type="term" value="F:oxidoreductase activity, acting on the CH-CH group of donors"/>
    <property type="evidence" value="ECO:0007669"/>
    <property type="project" value="TreeGrafter"/>
</dbReference>
<dbReference type="InterPro" id="IPR012349">
    <property type="entry name" value="Split_barrel_FMN-bd"/>
</dbReference>
<feature type="domain" description="Pyridoxamine 5'-phosphate oxidase N-terminal" evidence="2">
    <location>
        <begin position="9"/>
        <end position="113"/>
    </location>
</feature>
<reference evidence="3 4" key="1">
    <citation type="submission" date="2018-04" db="EMBL/GenBank/DDBJ databases">
        <title>Novel actinobacteria from marine sediment.</title>
        <authorList>
            <person name="Ng Z.Y."/>
            <person name="Tan G.Y.A."/>
        </authorList>
    </citation>
    <scope>NUCLEOTIDE SEQUENCE [LARGE SCALE GENOMIC DNA]</scope>
    <source>
        <strain evidence="3 4">TPS81</strain>
    </source>
</reference>
<protein>
    <submittedName>
        <fullName evidence="3">PPOX class F420-dependent oxidoreductase</fullName>
    </submittedName>
</protein>
<name>A0A368TAB6_9ACTN</name>
<dbReference type="InterPro" id="IPR019965">
    <property type="entry name" value="PPOX_F420-dep_Rv2061_put"/>
</dbReference>
<dbReference type="PANTHER" id="PTHR35176:SF11">
    <property type="entry name" value="PYRIDOXAMINE 5'-PHOSPHATE OXIDASE FAMILY PROTEIN"/>
    <property type="match status" value="1"/>
</dbReference>
<dbReference type="AlphaFoldDB" id="A0A368TAB6"/>
<evidence type="ECO:0000313" key="4">
    <source>
        <dbReference type="Proteomes" id="UP000253318"/>
    </source>
</evidence>
<dbReference type="GO" id="GO:0005829">
    <property type="term" value="C:cytosol"/>
    <property type="evidence" value="ECO:0007669"/>
    <property type="project" value="TreeGrafter"/>
</dbReference>
<dbReference type="InterPro" id="IPR011576">
    <property type="entry name" value="Pyridox_Oxase_N"/>
</dbReference>
<keyword evidence="4" id="KW-1185">Reference proteome</keyword>
<dbReference type="PANTHER" id="PTHR35176">
    <property type="entry name" value="HEME OXYGENASE HI_0854-RELATED"/>
    <property type="match status" value="1"/>
</dbReference>
<keyword evidence="1" id="KW-0560">Oxidoreductase</keyword>
<sequence>MHDIHGGALATARYISLTTFRADGSAVATPVWFAPDPDGPRLYVTSDVDAYKVRRLRRDPRVTVAPCDIAGRLDPDAEPVPGRGRVLAPEDTARVRRRIRRRYGREYWLTGLRLTLTRQRRPSVGIEIVLAPHHPGAGTGR</sequence>